<dbReference type="EMBL" id="MU001680">
    <property type="protein sequence ID" value="KAF2457426.1"/>
    <property type="molecule type" value="Genomic_DNA"/>
</dbReference>
<keyword evidence="1" id="KW-0732">Signal</keyword>
<evidence type="ECO:0000313" key="3">
    <source>
        <dbReference type="Proteomes" id="UP000799766"/>
    </source>
</evidence>
<gene>
    <name evidence="2" type="ORF">BDY21DRAFT_343816</name>
</gene>
<name>A0A6A6P0E7_9PEZI</name>
<feature type="signal peptide" evidence="1">
    <location>
        <begin position="1"/>
        <end position="28"/>
    </location>
</feature>
<dbReference type="Proteomes" id="UP000799766">
    <property type="component" value="Unassembled WGS sequence"/>
</dbReference>
<reference evidence="2" key="1">
    <citation type="journal article" date="2020" name="Stud. Mycol.">
        <title>101 Dothideomycetes genomes: a test case for predicting lifestyles and emergence of pathogens.</title>
        <authorList>
            <person name="Haridas S."/>
            <person name="Albert R."/>
            <person name="Binder M."/>
            <person name="Bloem J."/>
            <person name="Labutti K."/>
            <person name="Salamov A."/>
            <person name="Andreopoulos B."/>
            <person name="Baker S."/>
            <person name="Barry K."/>
            <person name="Bills G."/>
            <person name="Bluhm B."/>
            <person name="Cannon C."/>
            <person name="Castanera R."/>
            <person name="Culley D."/>
            <person name="Daum C."/>
            <person name="Ezra D."/>
            <person name="Gonzalez J."/>
            <person name="Henrissat B."/>
            <person name="Kuo A."/>
            <person name="Liang C."/>
            <person name="Lipzen A."/>
            <person name="Lutzoni F."/>
            <person name="Magnuson J."/>
            <person name="Mondo S."/>
            <person name="Nolan M."/>
            <person name="Ohm R."/>
            <person name="Pangilinan J."/>
            <person name="Park H.-J."/>
            <person name="Ramirez L."/>
            <person name="Alfaro M."/>
            <person name="Sun H."/>
            <person name="Tritt A."/>
            <person name="Yoshinaga Y."/>
            <person name="Zwiers L.-H."/>
            <person name="Turgeon B."/>
            <person name="Goodwin S."/>
            <person name="Spatafora J."/>
            <person name="Crous P."/>
            <person name="Grigoriev I."/>
        </authorList>
    </citation>
    <scope>NUCLEOTIDE SEQUENCE</scope>
    <source>
        <strain evidence="2">ATCC 16933</strain>
    </source>
</reference>
<feature type="chain" id="PRO_5025651703" description="Secreted protein" evidence="1">
    <location>
        <begin position="29"/>
        <end position="71"/>
    </location>
</feature>
<evidence type="ECO:0000256" key="1">
    <source>
        <dbReference type="SAM" id="SignalP"/>
    </source>
</evidence>
<dbReference type="AlphaFoldDB" id="A0A6A6P0E7"/>
<sequence length="71" mass="8374">MLRVVRFCFVDVLLLRVLCGWRRMTARADGMYRSLGRRAGMKHSRGSMRRDAYFGVLASCFQMRRLCRTPK</sequence>
<organism evidence="2 3">
    <name type="scientific">Lineolata rhizophorae</name>
    <dbReference type="NCBI Taxonomy" id="578093"/>
    <lineage>
        <taxon>Eukaryota</taxon>
        <taxon>Fungi</taxon>
        <taxon>Dikarya</taxon>
        <taxon>Ascomycota</taxon>
        <taxon>Pezizomycotina</taxon>
        <taxon>Dothideomycetes</taxon>
        <taxon>Dothideomycetes incertae sedis</taxon>
        <taxon>Lineolatales</taxon>
        <taxon>Lineolataceae</taxon>
        <taxon>Lineolata</taxon>
    </lineage>
</organism>
<evidence type="ECO:0000313" key="2">
    <source>
        <dbReference type="EMBL" id="KAF2457426.1"/>
    </source>
</evidence>
<accession>A0A6A6P0E7</accession>
<keyword evidence="3" id="KW-1185">Reference proteome</keyword>
<evidence type="ECO:0008006" key="4">
    <source>
        <dbReference type="Google" id="ProtNLM"/>
    </source>
</evidence>
<proteinExistence type="predicted"/>
<protein>
    <recommendedName>
        <fullName evidence="4">Secreted protein</fullName>
    </recommendedName>
</protein>